<evidence type="ECO:0000256" key="3">
    <source>
        <dbReference type="ARBA" id="ARBA00022917"/>
    </source>
</evidence>
<feature type="compositionally biased region" description="Polar residues" evidence="5">
    <location>
        <begin position="1"/>
        <end position="10"/>
    </location>
</feature>
<dbReference type="EnsemblMetazoa" id="tetur29g01320.1">
    <property type="protein sequence ID" value="tetur29g01320.1"/>
    <property type="gene ID" value="tetur29g01320"/>
</dbReference>
<dbReference type="STRING" id="32264.T1L061"/>
<evidence type="ECO:0008006" key="8">
    <source>
        <dbReference type="Google" id="ProtNLM"/>
    </source>
</evidence>
<dbReference type="SUPFAM" id="SSF100950">
    <property type="entry name" value="NagB/RpiA/CoA transferase-like"/>
    <property type="match status" value="1"/>
</dbReference>
<dbReference type="AlphaFoldDB" id="T1L061"/>
<dbReference type="PANTHER" id="PTHR45860:SF1">
    <property type="entry name" value="TRANSLATION INITIATION FACTOR EIF-2B SUBUNIT ALPHA"/>
    <property type="match status" value="1"/>
</dbReference>
<organism evidence="6 7">
    <name type="scientific">Tetranychus urticae</name>
    <name type="common">Two-spotted spider mite</name>
    <dbReference type="NCBI Taxonomy" id="32264"/>
    <lineage>
        <taxon>Eukaryota</taxon>
        <taxon>Metazoa</taxon>
        <taxon>Ecdysozoa</taxon>
        <taxon>Arthropoda</taxon>
        <taxon>Chelicerata</taxon>
        <taxon>Arachnida</taxon>
        <taxon>Acari</taxon>
        <taxon>Acariformes</taxon>
        <taxon>Trombidiformes</taxon>
        <taxon>Prostigmata</taxon>
        <taxon>Eleutherengona</taxon>
        <taxon>Raphignathae</taxon>
        <taxon>Tetranychoidea</taxon>
        <taxon>Tetranychidae</taxon>
        <taxon>Tetranychus</taxon>
    </lineage>
</organism>
<dbReference type="Pfam" id="PF01008">
    <property type="entry name" value="IF-2B"/>
    <property type="match status" value="2"/>
</dbReference>
<reference evidence="7" key="1">
    <citation type="submission" date="2011-08" db="EMBL/GenBank/DDBJ databases">
        <authorList>
            <person name="Rombauts S."/>
        </authorList>
    </citation>
    <scope>NUCLEOTIDE SEQUENCE</scope>
    <source>
        <strain evidence="7">London</strain>
    </source>
</reference>
<evidence type="ECO:0000256" key="1">
    <source>
        <dbReference type="ARBA" id="ARBA00007251"/>
    </source>
</evidence>
<keyword evidence="2" id="KW-0396">Initiation factor</keyword>
<feature type="region of interest" description="Disordered" evidence="5">
    <location>
        <begin position="339"/>
        <end position="360"/>
    </location>
</feature>
<dbReference type="eggNOG" id="KOG1466">
    <property type="taxonomic scope" value="Eukaryota"/>
</dbReference>
<accession>T1L061</accession>
<name>T1L061_TETUR</name>
<dbReference type="GO" id="GO:0005851">
    <property type="term" value="C:eukaryotic translation initiation factor 2B complex"/>
    <property type="evidence" value="ECO:0007669"/>
    <property type="project" value="TreeGrafter"/>
</dbReference>
<evidence type="ECO:0000256" key="5">
    <source>
        <dbReference type="SAM" id="MobiDB-lite"/>
    </source>
</evidence>
<dbReference type="InterPro" id="IPR000649">
    <property type="entry name" value="IF-2B-related"/>
</dbReference>
<dbReference type="GO" id="GO:0005085">
    <property type="term" value="F:guanyl-nucleotide exchange factor activity"/>
    <property type="evidence" value="ECO:0007669"/>
    <property type="project" value="TreeGrafter"/>
</dbReference>
<protein>
    <recommendedName>
        <fullName evidence="8">EIF-2B GDP-GTP exchange factor subunit alpha</fullName>
    </recommendedName>
</protein>
<dbReference type="PANTHER" id="PTHR45860">
    <property type="entry name" value="TRANSLATION INITIATION FACTOR EIF-2B SUBUNIT ALPHA"/>
    <property type="match status" value="1"/>
</dbReference>
<keyword evidence="7" id="KW-1185">Reference proteome</keyword>
<dbReference type="GO" id="GO:0003743">
    <property type="term" value="F:translation initiation factor activity"/>
    <property type="evidence" value="ECO:0007669"/>
    <property type="project" value="UniProtKB-KW"/>
</dbReference>
<evidence type="ECO:0000313" key="7">
    <source>
        <dbReference type="Proteomes" id="UP000015104"/>
    </source>
</evidence>
<dbReference type="Gene3D" id="3.40.50.10470">
    <property type="entry name" value="Translation initiation factor eif-2b, domain 2"/>
    <property type="match status" value="1"/>
</dbReference>
<evidence type="ECO:0000256" key="4">
    <source>
        <dbReference type="RuleBase" id="RU003814"/>
    </source>
</evidence>
<dbReference type="InterPro" id="IPR042529">
    <property type="entry name" value="IF_2B-like_C"/>
</dbReference>
<evidence type="ECO:0000313" key="6">
    <source>
        <dbReference type="EnsemblMetazoa" id="tetur29g01320.1"/>
    </source>
</evidence>
<dbReference type="InterPro" id="IPR051501">
    <property type="entry name" value="eIF2B_alpha/beta/delta"/>
</dbReference>
<proteinExistence type="inferred from homology"/>
<sequence length="360" mass="39964">MGQPQKNLPKQKNEKKVIYSSEDEDIEPSLALPSTSSSKGQPQKNLPKRKKVIYSSEDDDIEPSLALPSTSASNAEIQHSYCRPLSSVQEEALVDSPGTKLIVDSALLRLIQEQKAIFGLAINIFIQGKFAETQALFMCGERMLCASSHGISAQEEIQVRHLLMCGISERWLIDWRLLVLEKEGTLNCTSIDEMRKALKLRGNLFLDKVVNCTQKIVKYGHPFIYEGSNILVHSYSPVVLETFLFVKKLGKRFSHGIQCSLILDAAIGHFIEKVDMVMVGADGVVENGGIINKIGTYPLALCAKAFNKPLYVLAESYKFIRHYPLNQADIPQPIRGSDKRIRRKSGTVDESTGVVDSLAA</sequence>
<reference evidence="6" key="2">
    <citation type="submission" date="2015-06" db="UniProtKB">
        <authorList>
            <consortium name="EnsemblMetazoa"/>
        </authorList>
    </citation>
    <scope>IDENTIFICATION</scope>
</reference>
<dbReference type="EMBL" id="CAEY01000762">
    <property type="status" value="NOT_ANNOTATED_CDS"/>
    <property type="molecule type" value="Genomic_DNA"/>
</dbReference>
<feature type="region of interest" description="Disordered" evidence="5">
    <location>
        <begin position="1"/>
        <end position="52"/>
    </location>
</feature>
<keyword evidence="3" id="KW-0648">Protein biosynthesis</keyword>
<feature type="compositionally biased region" description="Polar residues" evidence="5">
    <location>
        <begin position="32"/>
        <end position="44"/>
    </location>
</feature>
<comment type="similarity">
    <text evidence="1 4">Belongs to the eIF-2B alpha/beta/delta subunits family.</text>
</comment>
<evidence type="ECO:0000256" key="2">
    <source>
        <dbReference type="ARBA" id="ARBA00022540"/>
    </source>
</evidence>
<dbReference type="Proteomes" id="UP000015104">
    <property type="component" value="Unassembled WGS sequence"/>
</dbReference>
<dbReference type="InterPro" id="IPR037171">
    <property type="entry name" value="NagB/RpiA_transferase-like"/>
</dbReference>
<dbReference type="HOGENOM" id="CLU_770149_0_0_1"/>